<dbReference type="GO" id="GO:0016491">
    <property type="term" value="F:oxidoreductase activity"/>
    <property type="evidence" value="ECO:0007669"/>
    <property type="project" value="UniProtKB-KW"/>
</dbReference>
<accession>G0SH39</accession>
<sequence length="503" mass="55829">MGSSFSSMLLLISFFLALLGSVVPSQVSQLDETNALADCLTKVSVPVDEPGSKDWQLDATPFNLRLHYTPAAVAVPTTVKHIQDAIACAREVGVKANAKCGGHSYGSFGLGGEDGHLVIELDRMNNVFLDTETGIATVQGGSRLGHVAWELYNQGKRAFSHGTCPGVGVGGHTLHGGYGVSSHTKGLALDWLVGATVVLANSSVVNCSATENPDLFWAIRGAGSSMGVVTEFRFKTFEVPEQVTYFIASVPWTTETRARAGLKAVQEFAKTMPTELNMRMFIASRFTNLEGLYYGDKEGLQAVLAPLLEQTNGTLALIRTGGWLDQVKHFGNGIAIDQQHGYQEHETFYSTSLYTRELNDAQLNKFVSYWFQHAKSNRRDWYVQIDLHGGENSAVAKPDLDSTAYAHRDFLFMFLFYDRVDQGVAYPFDGHTLMQNFVHNITADMDQDNWGMYINYPDQNIDQDSAQRNYWGRHLTRLRKIKKEVDPDNLFHYPQGVLPETEE</sequence>
<dbReference type="RefSeq" id="XP_006697146.1">
    <property type="nucleotide sequence ID" value="XM_006697083.1"/>
</dbReference>
<evidence type="ECO:0000256" key="4">
    <source>
        <dbReference type="ARBA" id="ARBA00022827"/>
    </source>
</evidence>
<dbReference type="KEGG" id="cthr:CTHT_0068580"/>
<evidence type="ECO:0000313" key="8">
    <source>
        <dbReference type="EMBL" id="EGS17528.1"/>
    </source>
</evidence>
<comment type="cofactor">
    <cofactor evidence="1">
        <name>FAD</name>
        <dbReference type="ChEBI" id="CHEBI:57692"/>
    </cofactor>
</comment>
<dbReference type="SUPFAM" id="SSF56176">
    <property type="entry name" value="FAD-binding/transporter-associated domain-like"/>
    <property type="match status" value="1"/>
</dbReference>
<gene>
    <name evidence="8" type="ORF">CTHT_0068580</name>
</gene>
<dbReference type="HOGENOM" id="CLU_018354_10_1_1"/>
<dbReference type="GeneID" id="18260896"/>
<dbReference type="Pfam" id="PF01565">
    <property type="entry name" value="FAD_binding_4"/>
    <property type="match status" value="1"/>
</dbReference>
<dbReference type="Gene3D" id="3.40.462.20">
    <property type="match status" value="1"/>
</dbReference>
<keyword evidence="5" id="KW-0560">Oxidoreductase</keyword>
<evidence type="ECO:0000313" key="9">
    <source>
        <dbReference type="Proteomes" id="UP000008066"/>
    </source>
</evidence>
<dbReference type="Pfam" id="PF08031">
    <property type="entry name" value="BBE"/>
    <property type="match status" value="1"/>
</dbReference>
<dbReference type="Proteomes" id="UP000008066">
    <property type="component" value="Unassembled WGS sequence"/>
</dbReference>
<dbReference type="InterPro" id="IPR006094">
    <property type="entry name" value="Oxid_FAD_bind_N"/>
</dbReference>
<dbReference type="PANTHER" id="PTHR42973:SF39">
    <property type="entry name" value="FAD-BINDING PCMH-TYPE DOMAIN-CONTAINING PROTEIN"/>
    <property type="match status" value="1"/>
</dbReference>
<dbReference type="GO" id="GO:0071949">
    <property type="term" value="F:FAD binding"/>
    <property type="evidence" value="ECO:0007669"/>
    <property type="project" value="InterPro"/>
</dbReference>
<dbReference type="EMBL" id="GL988047">
    <property type="protein sequence ID" value="EGS17528.1"/>
    <property type="molecule type" value="Genomic_DNA"/>
</dbReference>
<feature type="domain" description="FAD-binding PCMH-type" evidence="7">
    <location>
        <begin position="66"/>
        <end position="239"/>
    </location>
</feature>
<keyword evidence="4" id="KW-0274">FAD</keyword>
<dbReference type="eggNOG" id="ENOG502QVGN">
    <property type="taxonomic scope" value="Eukaryota"/>
</dbReference>
<dbReference type="OMA" id="DTAFYYR"/>
<feature type="signal peptide" evidence="6">
    <location>
        <begin position="1"/>
        <end position="24"/>
    </location>
</feature>
<dbReference type="InterPro" id="IPR036318">
    <property type="entry name" value="FAD-bd_PCMH-like_sf"/>
</dbReference>
<protein>
    <recommendedName>
        <fullName evidence="7">FAD-binding PCMH-type domain-containing protein</fullName>
    </recommendedName>
</protein>
<proteinExistence type="inferred from homology"/>
<dbReference type="Gene3D" id="3.30.465.10">
    <property type="match status" value="1"/>
</dbReference>
<evidence type="ECO:0000259" key="7">
    <source>
        <dbReference type="PROSITE" id="PS51387"/>
    </source>
</evidence>
<keyword evidence="3" id="KW-0285">Flavoprotein</keyword>
<evidence type="ECO:0000256" key="5">
    <source>
        <dbReference type="ARBA" id="ARBA00023002"/>
    </source>
</evidence>
<feature type="chain" id="PRO_5003409175" description="FAD-binding PCMH-type domain-containing protein" evidence="6">
    <location>
        <begin position="25"/>
        <end position="503"/>
    </location>
</feature>
<keyword evidence="6" id="KW-0732">Signal</keyword>
<dbReference type="PANTHER" id="PTHR42973">
    <property type="entry name" value="BINDING OXIDOREDUCTASE, PUTATIVE (AFU_ORTHOLOGUE AFUA_1G17690)-RELATED"/>
    <property type="match status" value="1"/>
</dbReference>
<comment type="similarity">
    <text evidence="2">Belongs to the oxygen-dependent FAD-linked oxidoreductase family.</text>
</comment>
<dbReference type="PROSITE" id="PS51387">
    <property type="entry name" value="FAD_PCMH"/>
    <property type="match status" value="1"/>
</dbReference>
<dbReference type="InterPro" id="IPR016166">
    <property type="entry name" value="FAD-bd_PCMH"/>
</dbReference>
<evidence type="ECO:0000256" key="3">
    <source>
        <dbReference type="ARBA" id="ARBA00022630"/>
    </source>
</evidence>
<organism evidence="9">
    <name type="scientific">Chaetomium thermophilum (strain DSM 1495 / CBS 144.50 / IMI 039719)</name>
    <name type="common">Thermochaetoides thermophila</name>
    <dbReference type="NCBI Taxonomy" id="759272"/>
    <lineage>
        <taxon>Eukaryota</taxon>
        <taxon>Fungi</taxon>
        <taxon>Dikarya</taxon>
        <taxon>Ascomycota</taxon>
        <taxon>Pezizomycotina</taxon>
        <taxon>Sordariomycetes</taxon>
        <taxon>Sordariomycetidae</taxon>
        <taxon>Sordariales</taxon>
        <taxon>Chaetomiaceae</taxon>
        <taxon>Thermochaetoides</taxon>
    </lineage>
</organism>
<dbReference type="AlphaFoldDB" id="G0SH39"/>
<name>G0SH39_CHATD</name>
<dbReference type="InterPro" id="IPR012951">
    <property type="entry name" value="BBE"/>
</dbReference>
<evidence type="ECO:0000256" key="1">
    <source>
        <dbReference type="ARBA" id="ARBA00001974"/>
    </source>
</evidence>
<reference evidence="8 9" key="1">
    <citation type="journal article" date="2011" name="Cell">
        <title>Insight into structure and assembly of the nuclear pore complex by utilizing the genome of a eukaryotic thermophile.</title>
        <authorList>
            <person name="Amlacher S."/>
            <person name="Sarges P."/>
            <person name="Flemming D."/>
            <person name="van Noort V."/>
            <person name="Kunze R."/>
            <person name="Devos D.P."/>
            <person name="Arumugam M."/>
            <person name="Bork P."/>
            <person name="Hurt E."/>
        </authorList>
    </citation>
    <scope>NUCLEOTIDE SEQUENCE [LARGE SCALE GENOMIC DNA]</scope>
    <source>
        <strain evidence="9">DSM 1495 / CBS 144.50 / IMI 039719</strain>
    </source>
</reference>
<dbReference type="InterPro" id="IPR050416">
    <property type="entry name" value="FAD-linked_Oxidoreductase"/>
</dbReference>
<dbReference type="InterPro" id="IPR016169">
    <property type="entry name" value="FAD-bd_PCMH_sub2"/>
</dbReference>
<evidence type="ECO:0000256" key="6">
    <source>
        <dbReference type="SAM" id="SignalP"/>
    </source>
</evidence>
<keyword evidence="9" id="KW-1185">Reference proteome</keyword>
<dbReference type="OrthoDB" id="415825at2759"/>
<evidence type="ECO:0000256" key="2">
    <source>
        <dbReference type="ARBA" id="ARBA00005466"/>
    </source>
</evidence>